<dbReference type="AlphaFoldDB" id="A0A6M3ITP4"/>
<dbReference type="Pfam" id="PF04586">
    <property type="entry name" value="Peptidase_S78"/>
    <property type="match status" value="1"/>
</dbReference>
<dbReference type="EMBL" id="MT141423">
    <property type="protein sequence ID" value="QJA60860.1"/>
    <property type="molecule type" value="Genomic_DNA"/>
</dbReference>
<keyword evidence="3" id="KW-0378">Hydrolase</keyword>
<protein>
    <submittedName>
        <fullName evidence="5">Putative prohead protease</fullName>
    </submittedName>
</protein>
<evidence type="ECO:0000256" key="2">
    <source>
        <dbReference type="ARBA" id="ARBA00022670"/>
    </source>
</evidence>
<evidence type="ECO:0000259" key="4">
    <source>
        <dbReference type="Pfam" id="PF04586"/>
    </source>
</evidence>
<organism evidence="5">
    <name type="scientific">viral metagenome</name>
    <dbReference type="NCBI Taxonomy" id="1070528"/>
    <lineage>
        <taxon>unclassified sequences</taxon>
        <taxon>metagenomes</taxon>
        <taxon>organismal metagenomes</taxon>
    </lineage>
</organism>
<dbReference type="InterPro" id="IPR006433">
    <property type="entry name" value="Prohead_protease"/>
</dbReference>
<feature type="domain" description="Prohead serine protease" evidence="4">
    <location>
        <begin position="15"/>
        <end position="163"/>
    </location>
</feature>
<proteinExistence type="predicted"/>
<name>A0A6M3ITP4_9ZZZZ</name>
<evidence type="ECO:0000256" key="3">
    <source>
        <dbReference type="ARBA" id="ARBA00022801"/>
    </source>
</evidence>
<dbReference type="GO" id="GO:0006508">
    <property type="term" value="P:proteolysis"/>
    <property type="evidence" value="ECO:0007669"/>
    <property type="project" value="UniProtKB-KW"/>
</dbReference>
<evidence type="ECO:0000313" key="5">
    <source>
        <dbReference type="EMBL" id="QJA60860.1"/>
    </source>
</evidence>
<dbReference type="GO" id="GO:0008233">
    <property type="term" value="F:peptidase activity"/>
    <property type="evidence" value="ECO:0007669"/>
    <property type="project" value="UniProtKB-KW"/>
</dbReference>
<dbReference type="InterPro" id="IPR054613">
    <property type="entry name" value="Peptidase_S78_dom"/>
</dbReference>
<evidence type="ECO:0000256" key="1">
    <source>
        <dbReference type="ARBA" id="ARBA00022612"/>
    </source>
</evidence>
<gene>
    <name evidence="5" type="ORF">MM415B01035_0002</name>
</gene>
<dbReference type="NCBIfam" id="TIGR01543">
    <property type="entry name" value="proheadase_HK97"/>
    <property type="match status" value="1"/>
</dbReference>
<keyword evidence="1" id="KW-1188">Viral release from host cell</keyword>
<accession>A0A6M3ITP4</accession>
<reference evidence="5" key="1">
    <citation type="submission" date="2020-03" db="EMBL/GenBank/DDBJ databases">
        <title>The deep terrestrial virosphere.</title>
        <authorList>
            <person name="Holmfeldt K."/>
            <person name="Nilsson E."/>
            <person name="Simone D."/>
            <person name="Lopez-Fernandez M."/>
            <person name="Wu X."/>
            <person name="de Brujin I."/>
            <person name="Lundin D."/>
            <person name="Andersson A."/>
            <person name="Bertilsson S."/>
            <person name="Dopson M."/>
        </authorList>
    </citation>
    <scope>NUCLEOTIDE SEQUENCE</scope>
    <source>
        <strain evidence="5">MM415B01035</strain>
    </source>
</reference>
<sequence>MDKQYLDIPFEVKLENISEEGRFKGYGSTFGGSPDAYGDVVVNGAFLSSISKGGRNGMGVPMLWQHNTSQIPGVWTSLAEDKRGLKVEGQLALKTQLGMESYELMKLGGIKGLSIGYDVINYEVDEKRKVRYLKEVDLWEVSLVTFPANTRAKITSVKAIEEAKTERELEQALREADLSKAAAQYIVKLCRPSLRESEEEDTEEEGPSALSGILDSLRATNVKIARNRSLQDILSSLHGANNHLSVKR</sequence>
<keyword evidence="2 5" id="KW-0645">Protease</keyword>